<sequence>MATGVVRPGSDLKRKQWVREGLVQAASKSFWNGMTAMNTKGVVYQVNNETAKAGHTVVFDFDGNLSGKAVKGKDTAFGKGEQKRKFSDKIMVERYRLVVDNGDKFDAVDIGDLSLAEHADSRAKLADLFVRWKDQGLFDAAQGNLVTLNDGKQGPSHIISADTFTFDTLIDIETTLRTSQGYTTGGIRRPLVPWNLNEQDPVWLVVIDASVAAKLRKDQRWNSIITSADPRGNGNRVLTGEIKRVGALLVIVANQFFGDTAGTAATGFGLNDSSVEISGLRQWDKTNGAWTGQEGFSYGSNSLYSRCLILGAGGLQMAFGMQPDYKVQESEDFGIKSESCLEVWCEMRKTALKAENADYKQAKIANLDFGVVALDVKVSA</sequence>
<name>A0A6G5P4E2_9CAUD</name>
<dbReference type="InterPro" id="IPR025267">
    <property type="entry name" value="ORF017-like"/>
</dbReference>
<dbReference type="Proteomes" id="UP000501729">
    <property type="component" value="Segment"/>
</dbReference>
<evidence type="ECO:0000313" key="2">
    <source>
        <dbReference type="Proteomes" id="UP000501729"/>
    </source>
</evidence>
<protein>
    <submittedName>
        <fullName evidence="1">Major capsid protein</fullName>
    </submittedName>
</protein>
<accession>A0A6G5P4E2</accession>
<evidence type="ECO:0000313" key="1">
    <source>
        <dbReference type="EMBL" id="QBP07046.1"/>
    </source>
</evidence>
<dbReference type="Pfam" id="PF13252">
    <property type="entry name" value="Phage_capsid_3"/>
    <property type="match status" value="1"/>
</dbReference>
<reference evidence="1 2" key="1">
    <citation type="submission" date="2019-02" db="EMBL/GenBank/DDBJ databases">
        <title>Genome sequence of multidrug-resistant Edwardsiella tarda isolate infecting lytic phage ETP-1.</title>
        <authorList>
            <person name="Nikapitiya C."/>
            <person name="Senevirathne A."/>
            <person name="De Zoysa M."/>
            <person name="Lee J."/>
        </authorList>
    </citation>
    <scope>NUCLEOTIDE SEQUENCE [LARGE SCALE GENOMIC DNA]</scope>
</reference>
<dbReference type="EMBL" id="MK574011">
    <property type="protein sequence ID" value="QBP07046.1"/>
    <property type="molecule type" value="Genomic_DNA"/>
</dbReference>
<organism evidence="1 2">
    <name type="scientific">Edwardsiella phage ETP-1</name>
    <dbReference type="NCBI Taxonomy" id="2544920"/>
    <lineage>
        <taxon>Viruses</taxon>
        <taxon>Duplodnaviria</taxon>
        <taxon>Heunggongvirae</taxon>
        <taxon>Uroviricota</taxon>
        <taxon>Caudoviricetes</taxon>
        <taxon>Kafunavirus</taxon>
        <taxon>Kafunavirus KF1</taxon>
    </lineage>
</organism>
<proteinExistence type="predicted"/>
<gene>
    <name evidence="1" type="ORF">ETP1_045</name>
</gene>